<dbReference type="HOGENOM" id="CLU_006783_2_0_1"/>
<evidence type="ECO:0000259" key="12">
    <source>
        <dbReference type="Pfam" id="PF16589"/>
    </source>
</evidence>
<dbReference type="GO" id="GO:0010833">
    <property type="term" value="P:telomere maintenance via telomere lengthening"/>
    <property type="evidence" value="ECO:0007669"/>
    <property type="project" value="UniProtKB-UniRule"/>
</dbReference>
<evidence type="ECO:0000256" key="3">
    <source>
        <dbReference type="ARBA" id="ARBA00022895"/>
    </source>
</evidence>
<evidence type="ECO:0000259" key="11">
    <source>
        <dbReference type="Pfam" id="PF11626"/>
    </source>
</evidence>
<dbReference type="EMBL" id="AM920427">
    <property type="protein sequence ID" value="CAP80541.1"/>
    <property type="molecule type" value="Genomic_DNA"/>
</dbReference>
<evidence type="ECO:0000259" key="10">
    <source>
        <dbReference type="Pfam" id="PF08914"/>
    </source>
</evidence>
<keyword evidence="6" id="KW-0804">Transcription</keyword>
<keyword evidence="2 8" id="KW-0158">Chromosome</keyword>
<comment type="similarity">
    <text evidence="1 8">Belongs to the RAP1 family.</text>
</comment>
<sequence length="406" mass="45676">MNLFQGARFWLSLTVPQRQRFKELIKQYGGTVVLMEKDADVKLVDHTRRDLPSDTFSYQYVERSINKGRLEDLEAHRAGPSAPRPMGASNIPTKSTRSFYTLKEDQLVFDWVEAYGQERMVPIQGNKIYQDLGELFPNHPWQSWRSRYLKHLRGKGRPGGGTPLSFDELRVPQPESSNVAATPPFTMRPERGSPSVLSSDKKPLQGLGIPDLFPVPDPSIRTPRRVTRETLQRPTNVAEPPAPPVASRPLGDNAFAQSGRFKNQVPKPRPPVKDIFKDPVDPVFLELPFLPSSPASDTTDDDTSDAPDVDTWIDQRLARGAKESHVFEALRCTSMVPDMADKVLQYLTAGKGIPEDMPGVWTAEDDSCLQAGEYSRVQRALAKHGSEAYKDRWEYFSMARQTGLIE</sequence>
<dbReference type="PANTHER" id="PTHR16466">
    <property type="entry name" value="TELOMERE REPEAT-BINDING FACTOR 2-INTERACTING PROTEIN 1"/>
    <property type="match status" value="1"/>
</dbReference>
<evidence type="ECO:0000256" key="1">
    <source>
        <dbReference type="ARBA" id="ARBA00010467"/>
    </source>
</evidence>
<dbReference type="Pfam" id="PF16589">
    <property type="entry name" value="BRCT_2"/>
    <property type="match status" value="1"/>
</dbReference>
<evidence type="ECO:0000313" key="13">
    <source>
        <dbReference type="EMBL" id="CAP80541.1"/>
    </source>
</evidence>
<dbReference type="GO" id="GO:0070187">
    <property type="term" value="C:shelterin complex"/>
    <property type="evidence" value="ECO:0007669"/>
    <property type="project" value="TreeGrafter"/>
</dbReference>
<dbReference type="Gene3D" id="1.10.10.2170">
    <property type="match status" value="1"/>
</dbReference>
<keyword evidence="4" id="KW-0805">Transcription regulation</keyword>
<gene>
    <name evidence="13" type="ORF">Pc12g09140</name>
    <name evidence="13" type="ORF">PCH_Pc12g09140</name>
</gene>
<dbReference type="OrthoDB" id="435460at2759"/>
<dbReference type="CDD" id="cd11655">
    <property type="entry name" value="rap1_myb-like"/>
    <property type="match status" value="1"/>
</dbReference>
<dbReference type="AlphaFoldDB" id="B6GZ74"/>
<dbReference type="SUPFAM" id="SSF46689">
    <property type="entry name" value="Homeodomain-like"/>
    <property type="match status" value="1"/>
</dbReference>
<keyword evidence="5" id="KW-0010">Activator</keyword>
<evidence type="ECO:0000313" key="14">
    <source>
        <dbReference type="Proteomes" id="UP000000724"/>
    </source>
</evidence>
<dbReference type="GO" id="GO:0031848">
    <property type="term" value="P:protection from non-homologous end joining at telomere"/>
    <property type="evidence" value="ECO:0007669"/>
    <property type="project" value="TreeGrafter"/>
</dbReference>
<protein>
    <recommendedName>
        <fullName evidence="8">DNA-binding protein RAP1</fullName>
    </recommendedName>
</protein>
<dbReference type="Pfam" id="PF11626">
    <property type="entry name" value="Rap1_C"/>
    <property type="match status" value="1"/>
</dbReference>
<dbReference type="GO" id="GO:0042162">
    <property type="term" value="F:telomeric DNA binding"/>
    <property type="evidence" value="ECO:0007669"/>
    <property type="project" value="TreeGrafter"/>
</dbReference>
<dbReference type="Proteomes" id="UP000000724">
    <property type="component" value="Contig Pc00c12"/>
</dbReference>
<keyword evidence="3 8" id="KW-0779">Telomere</keyword>
<evidence type="ECO:0000256" key="6">
    <source>
        <dbReference type="ARBA" id="ARBA00023163"/>
    </source>
</evidence>
<keyword evidence="7 8" id="KW-0539">Nucleus</keyword>
<dbReference type="InterPro" id="IPR015010">
    <property type="entry name" value="TERF2IP_Myb"/>
</dbReference>
<comment type="function">
    <text evidence="8">Involved in the regulation of telomere length, clustering and has a specific role in telomere position effect (TPE).</text>
</comment>
<feature type="domain" description="BRCT" evidence="12">
    <location>
        <begin position="2"/>
        <end position="75"/>
    </location>
</feature>
<evidence type="ECO:0000256" key="8">
    <source>
        <dbReference type="RuleBase" id="RU367107"/>
    </source>
</evidence>
<dbReference type="PANTHER" id="PTHR16466:SF6">
    <property type="entry name" value="TELOMERIC REPEAT-BINDING FACTOR 2-INTERACTING PROTEIN 1"/>
    <property type="match status" value="1"/>
</dbReference>
<evidence type="ECO:0000256" key="2">
    <source>
        <dbReference type="ARBA" id="ARBA00022454"/>
    </source>
</evidence>
<dbReference type="Gene3D" id="1.10.10.60">
    <property type="entry name" value="Homeodomain-like"/>
    <property type="match status" value="1"/>
</dbReference>
<evidence type="ECO:0000256" key="9">
    <source>
        <dbReference type="SAM" id="MobiDB-lite"/>
    </source>
</evidence>
<dbReference type="CDD" id="cd11653">
    <property type="entry name" value="rap1_RCT"/>
    <property type="match status" value="1"/>
</dbReference>
<dbReference type="VEuPathDB" id="FungiDB:PCH_Pc12g09140"/>
<proteinExistence type="inferred from homology"/>
<feature type="domain" description="TRF2-interacting telomeric protein/Rap1 C-terminal" evidence="11">
    <location>
        <begin position="318"/>
        <end position="396"/>
    </location>
</feature>
<dbReference type="BioCyc" id="PCHR:PC12G09140-MONOMER"/>
<dbReference type="OMA" id="FQGARFW"/>
<dbReference type="InterPro" id="IPR001357">
    <property type="entry name" value="BRCT_dom"/>
</dbReference>
<keyword evidence="14" id="KW-1185">Reference proteome</keyword>
<evidence type="ECO:0000256" key="7">
    <source>
        <dbReference type="ARBA" id="ARBA00023242"/>
    </source>
</evidence>
<dbReference type="Pfam" id="PF08914">
    <property type="entry name" value="Myb_Rap1"/>
    <property type="match status" value="1"/>
</dbReference>
<feature type="domain" description="TERF2-interacting telomeric protein 1 Myb" evidence="10">
    <location>
        <begin position="100"/>
        <end position="159"/>
    </location>
</feature>
<dbReference type="eggNOG" id="ENOG502S85C">
    <property type="taxonomic scope" value="Eukaryota"/>
</dbReference>
<comment type="subunit">
    <text evidence="8">Homodimer.</text>
</comment>
<dbReference type="STRING" id="500485.B6GZ74"/>
<feature type="region of interest" description="Disordered" evidence="9">
    <location>
        <begin position="152"/>
        <end position="249"/>
    </location>
</feature>
<comment type="subcellular location">
    <subcellularLocation>
        <location evidence="8">Nucleus</location>
    </subcellularLocation>
    <subcellularLocation>
        <location evidence="8">Chromosome</location>
        <location evidence="8">Telomere</location>
    </subcellularLocation>
</comment>
<accession>B6GZ74</accession>
<organism evidence="13 14">
    <name type="scientific">Penicillium rubens (strain ATCC 28089 / DSM 1075 / NRRL 1951 / Wisconsin 54-1255)</name>
    <name type="common">Penicillium chrysogenum</name>
    <dbReference type="NCBI Taxonomy" id="500485"/>
    <lineage>
        <taxon>Eukaryota</taxon>
        <taxon>Fungi</taxon>
        <taxon>Dikarya</taxon>
        <taxon>Ascomycota</taxon>
        <taxon>Pezizomycotina</taxon>
        <taxon>Eurotiomycetes</taxon>
        <taxon>Eurotiomycetidae</taxon>
        <taxon>Eurotiales</taxon>
        <taxon>Aspergillaceae</taxon>
        <taxon>Penicillium</taxon>
        <taxon>Penicillium chrysogenum species complex</taxon>
    </lineage>
</organism>
<dbReference type="InterPro" id="IPR038104">
    <property type="entry name" value="Rap1_C_sf"/>
</dbReference>
<name>B6GZ74_PENRW</name>
<reference evidence="13 14" key="1">
    <citation type="journal article" date="2008" name="Nat. Biotechnol.">
        <title>Genome sequencing and analysis of the filamentous fungus Penicillium chrysogenum.</title>
        <authorList>
            <person name="van den Berg M.A."/>
            <person name="Albang R."/>
            <person name="Albermann K."/>
            <person name="Badger J.H."/>
            <person name="Daran J.-M."/>
            <person name="Driessen A.J.M."/>
            <person name="Garcia-Estrada C."/>
            <person name="Fedorova N.D."/>
            <person name="Harris D.M."/>
            <person name="Heijne W.H.M."/>
            <person name="Joardar V.S."/>
            <person name="Kiel J.A.K.W."/>
            <person name="Kovalchuk A."/>
            <person name="Martin J.F."/>
            <person name="Nierman W.C."/>
            <person name="Nijland J.G."/>
            <person name="Pronk J.T."/>
            <person name="Roubos J.A."/>
            <person name="van der Klei I.J."/>
            <person name="van Peij N.N.M.E."/>
            <person name="Veenhuis M."/>
            <person name="von Doehren H."/>
            <person name="Wagner C."/>
            <person name="Wortman J.R."/>
            <person name="Bovenberg R.A.L."/>
        </authorList>
    </citation>
    <scope>NUCLEOTIDE SEQUENCE [LARGE SCALE GENOMIC DNA]</scope>
    <source>
        <strain evidence="14">ATCC 28089 / DSM 1075 / NRRL 1951 / Wisconsin 54-1255</strain>
    </source>
</reference>
<evidence type="ECO:0000256" key="4">
    <source>
        <dbReference type="ARBA" id="ARBA00023015"/>
    </source>
</evidence>
<evidence type="ECO:0000256" key="5">
    <source>
        <dbReference type="ARBA" id="ARBA00023159"/>
    </source>
</evidence>
<dbReference type="InterPro" id="IPR021661">
    <property type="entry name" value="Rap1_C"/>
</dbReference>
<dbReference type="InterPro" id="IPR039595">
    <property type="entry name" value="TE2IP/Rap1"/>
</dbReference>
<dbReference type="InterPro" id="IPR009057">
    <property type="entry name" value="Homeodomain-like_sf"/>
</dbReference>